<dbReference type="Proteomes" id="UP000621455">
    <property type="component" value="Unassembled WGS sequence"/>
</dbReference>
<comment type="caution">
    <text evidence="1">The sequence shown here is derived from an EMBL/GenBank/DDBJ whole genome shotgun (WGS) entry which is preliminary data.</text>
</comment>
<protein>
    <submittedName>
        <fullName evidence="1">Uncharacterized protein</fullName>
    </submittedName>
</protein>
<name>A0ABX0MYD0_9BURK</name>
<sequence length="264" mass="29687">MFALIHITMTRFAPPAVYKCPSCGNLLTWARLASFRPMGAGTKWSDGGEAENGLVAMCLVIGCPGCSTILWREDCDSVGTLPRKPSEVGPLARVIARWNGDKHGLLAAEQTWRDVPVEWKDAQRGRPLRNLTVDSKIKQARALSPPRELYLRRHIWWLSNDHERVLDDGTRCRREPALSNIAREENMRRLLELLEAIDDAPMHRIELLRMLGRFDESVALLKYTATPIGRLVGKNLEIEAWASAGDTSLKVMSVRTSHRGRLGD</sequence>
<accession>A0ABX0MYD0</accession>
<keyword evidence="2" id="KW-1185">Reference proteome</keyword>
<reference evidence="1 2" key="1">
    <citation type="submission" date="2019-10" db="EMBL/GenBank/DDBJ databases">
        <title>Taxonomy of Antarctic Massilia spp.: description of Massilia rubra sp. nov., Massilia aquatica sp. nov., Massilia mucilaginosa sp. nov., Massilia frigida sp. nov. isolated from streams, lakes and regoliths.</title>
        <authorList>
            <person name="Holochova P."/>
            <person name="Sedlacek I."/>
            <person name="Kralova S."/>
            <person name="Maslanova I."/>
            <person name="Busse H.-J."/>
            <person name="Stankova E."/>
            <person name="Vrbovska V."/>
            <person name="Kovarovic V."/>
            <person name="Bartak M."/>
            <person name="Svec P."/>
            <person name="Pantucek R."/>
        </authorList>
    </citation>
    <scope>NUCLEOTIDE SEQUENCE [LARGE SCALE GENOMIC DNA]</scope>
    <source>
        <strain evidence="1 2">CCM 8695</strain>
    </source>
</reference>
<evidence type="ECO:0000313" key="1">
    <source>
        <dbReference type="EMBL" id="NHZ78045.1"/>
    </source>
</evidence>
<dbReference type="EMBL" id="WHJG01000001">
    <property type="protein sequence ID" value="NHZ78045.1"/>
    <property type="molecule type" value="Genomic_DNA"/>
</dbReference>
<dbReference type="RefSeq" id="WP_167084469.1">
    <property type="nucleotide sequence ID" value="NZ_WHJG01000001.1"/>
</dbReference>
<evidence type="ECO:0000313" key="2">
    <source>
        <dbReference type="Proteomes" id="UP000621455"/>
    </source>
</evidence>
<proteinExistence type="predicted"/>
<organism evidence="1 2">
    <name type="scientific">Massilia frigida</name>
    <dbReference type="NCBI Taxonomy" id="2609281"/>
    <lineage>
        <taxon>Bacteria</taxon>
        <taxon>Pseudomonadati</taxon>
        <taxon>Pseudomonadota</taxon>
        <taxon>Betaproteobacteria</taxon>
        <taxon>Burkholderiales</taxon>
        <taxon>Oxalobacteraceae</taxon>
        <taxon>Telluria group</taxon>
        <taxon>Massilia</taxon>
    </lineage>
</organism>
<gene>
    <name evidence="1" type="ORF">F2P44_01860</name>
</gene>